<keyword evidence="12" id="KW-1185">Reference proteome</keyword>
<comment type="subcellular location">
    <subcellularLocation>
        <location evidence="1">Cytoplasm</location>
        <location evidence="1">Cytoskeleton</location>
        <location evidence="1">Microtubule organizing center</location>
        <location evidence="1">Centrosome</location>
    </subcellularLocation>
</comment>
<dbReference type="CTD" id="55722"/>
<dbReference type="InterPro" id="IPR032675">
    <property type="entry name" value="LRR_dom_sf"/>
</dbReference>
<dbReference type="Gene3D" id="3.80.10.10">
    <property type="entry name" value="Ribonuclease Inhibitor"/>
    <property type="match status" value="1"/>
</dbReference>
<dbReference type="InterPro" id="IPR055320">
    <property type="entry name" value="CEP72-like"/>
</dbReference>
<evidence type="ECO:0000256" key="6">
    <source>
        <dbReference type="ARBA" id="ARBA00023212"/>
    </source>
</evidence>
<comment type="similarity">
    <text evidence="7">Belongs to the CEP72 family.</text>
</comment>
<dbReference type="KEGG" id="pki:111850424"/>
<dbReference type="AlphaFoldDB" id="A0A3B3Q347"/>
<evidence type="ECO:0000256" key="3">
    <source>
        <dbReference type="ARBA" id="ARBA00022614"/>
    </source>
</evidence>
<dbReference type="GO" id="GO:0034451">
    <property type="term" value="C:centriolar satellite"/>
    <property type="evidence" value="ECO:0007669"/>
    <property type="project" value="UniProtKB-ARBA"/>
</dbReference>
<evidence type="ECO:0000256" key="8">
    <source>
        <dbReference type="ARBA" id="ARBA00070210"/>
    </source>
</evidence>
<evidence type="ECO:0000256" key="10">
    <source>
        <dbReference type="SAM" id="MobiDB-lite"/>
    </source>
</evidence>
<name>A0A3B3Q347_9TELE</name>
<feature type="coiled-coil region" evidence="9">
    <location>
        <begin position="428"/>
        <end position="575"/>
    </location>
</feature>
<protein>
    <recommendedName>
        <fullName evidence="8">Centrosomal protein of 72 kDa</fullName>
    </recommendedName>
</protein>
<keyword evidence="2" id="KW-0963">Cytoplasm</keyword>
<organism evidence="11 12">
    <name type="scientific">Paramormyrops kingsleyae</name>
    <dbReference type="NCBI Taxonomy" id="1676925"/>
    <lineage>
        <taxon>Eukaryota</taxon>
        <taxon>Metazoa</taxon>
        <taxon>Chordata</taxon>
        <taxon>Craniata</taxon>
        <taxon>Vertebrata</taxon>
        <taxon>Euteleostomi</taxon>
        <taxon>Actinopterygii</taxon>
        <taxon>Neopterygii</taxon>
        <taxon>Teleostei</taxon>
        <taxon>Osteoglossocephala</taxon>
        <taxon>Osteoglossomorpha</taxon>
        <taxon>Osteoglossiformes</taxon>
        <taxon>Mormyridae</taxon>
        <taxon>Paramormyrops</taxon>
    </lineage>
</organism>
<dbReference type="Pfam" id="PF14580">
    <property type="entry name" value="LRR_9"/>
    <property type="match status" value="1"/>
</dbReference>
<keyword evidence="6" id="KW-0206">Cytoskeleton</keyword>
<keyword evidence="3" id="KW-0433">Leucine-rich repeat</keyword>
<evidence type="ECO:0000256" key="7">
    <source>
        <dbReference type="ARBA" id="ARBA00061023"/>
    </source>
</evidence>
<dbReference type="SUPFAM" id="SSF52058">
    <property type="entry name" value="L domain-like"/>
    <property type="match status" value="1"/>
</dbReference>
<dbReference type="PANTHER" id="PTHR23311:SF5">
    <property type="entry name" value="CENTROSOMAL PROTEIN OF 72 KDA"/>
    <property type="match status" value="1"/>
</dbReference>
<dbReference type="InterPro" id="IPR001611">
    <property type="entry name" value="Leu-rich_rpt"/>
</dbReference>
<proteinExistence type="inferred from homology"/>
<evidence type="ECO:0000256" key="9">
    <source>
        <dbReference type="SAM" id="Coils"/>
    </source>
</evidence>
<dbReference type="SMART" id="SM00369">
    <property type="entry name" value="LRR_TYP"/>
    <property type="match status" value="2"/>
</dbReference>
<dbReference type="RefSeq" id="XP_023680072.1">
    <property type="nucleotide sequence ID" value="XM_023824304.2"/>
</dbReference>
<dbReference type="FunFam" id="3.80.10.10:FF:000489">
    <property type="entry name" value="Centrosomal protein of 72 kDa"/>
    <property type="match status" value="1"/>
</dbReference>
<sequence>MAPEYLSVTERWIRRKVNLHHNCLADVRSLCLPGTYEGKIRHLGNSLKNFVRLKSLDLSHNALVSVEGIQHLQMLEVLNLYYNNISSLKDVLFLCKLKALRELDLRLNPIVRNTPDYRLYLVHALPNLRKLDDCPVRDSERKVSIQHFPTDAMFDKGQVADFPPGRSKRSSQPRTALVNRMVEKRCFLDDNDEAVLNLVAKGNLDLSEPLKSSTNKQPECQLYDLLEEYGNFRKDDCQIHADNFRYTKQDSAKFILRHSPEIKTKHQCGTEPQVTDLGEGGRVLRTDKGPRVTFIDPVHMSQELDPIISEAPVRIAAHGTFTPVPADPPSASIPSASPVMNRPSRVTNQGGWPSDCPRPSSAPGAKSKDRESFIFDSNYGKPLASLLALVDQHWRGETSLQRNRTFLVEAVRILSGMEQDASGPREEVKSLKANIENLNTQRQREAKEHQSEAQRLTRQLEQAQSSIEELNQQLKDLLEENLSLQRRLIKSDQRLLDSRMDRVPEAVEDRSTAEGVRREVEELKERLQQAEKVQELADMLKESHRSLLRNNKCLVVELEETRTRHRSALEQLDRRFCELSRTVSLVPETCKRKT</sequence>
<keyword evidence="4" id="KW-0677">Repeat</keyword>
<evidence type="ECO:0000256" key="2">
    <source>
        <dbReference type="ARBA" id="ARBA00022490"/>
    </source>
</evidence>
<dbReference type="PROSITE" id="PS51450">
    <property type="entry name" value="LRR"/>
    <property type="match status" value="2"/>
</dbReference>
<accession>A0A3B3Q347</accession>
<evidence type="ECO:0000256" key="5">
    <source>
        <dbReference type="ARBA" id="ARBA00023054"/>
    </source>
</evidence>
<evidence type="ECO:0000313" key="11">
    <source>
        <dbReference type="Ensembl" id="ENSPKIP00000000633.1"/>
    </source>
</evidence>
<dbReference type="GeneTree" id="ENSGT00530000063884"/>
<dbReference type="OrthoDB" id="676979at2759"/>
<feature type="region of interest" description="Disordered" evidence="10">
    <location>
        <begin position="333"/>
        <end position="369"/>
    </location>
</feature>
<evidence type="ECO:0000256" key="1">
    <source>
        <dbReference type="ARBA" id="ARBA00004300"/>
    </source>
</evidence>
<evidence type="ECO:0000256" key="4">
    <source>
        <dbReference type="ARBA" id="ARBA00022737"/>
    </source>
</evidence>
<dbReference type="InterPro" id="IPR003591">
    <property type="entry name" value="Leu-rich_rpt_typical-subtyp"/>
</dbReference>
<reference evidence="11" key="2">
    <citation type="submission" date="2025-09" db="UniProtKB">
        <authorList>
            <consortium name="Ensembl"/>
        </authorList>
    </citation>
    <scope>IDENTIFICATION</scope>
</reference>
<dbReference type="Ensembl" id="ENSPKIT00000024531.1">
    <property type="protein sequence ID" value="ENSPKIP00000000633.1"/>
    <property type="gene ID" value="ENSPKIG00000019222.1"/>
</dbReference>
<dbReference type="Proteomes" id="UP000261540">
    <property type="component" value="Unplaced"/>
</dbReference>
<keyword evidence="5 9" id="KW-0175">Coiled coil</keyword>
<evidence type="ECO:0000313" key="12">
    <source>
        <dbReference type="Proteomes" id="UP000261540"/>
    </source>
</evidence>
<reference evidence="11" key="1">
    <citation type="submission" date="2025-08" db="UniProtKB">
        <authorList>
            <consortium name="Ensembl"/>
        </authorList>
    </citation>
    <scope>IDENTIFICATION</scope>
</reference>
<dbReference type="PANTHER" id="PTHR23311">
    <property type="entry name" value="HEAT SHOCK REGULATED 2"/>
    <property type="match status" value="1"/>
</dbReference>
<dbReference type="GeneID" id="111850424"/>
<dbReference type="STRING" id="1676925.ENSPKIP00000000633"/>